<accession>A0A6P1Y139</accession>
<dbReference type="Gene3D" id="3.40.630.190">
    <property type="entry name" value="LCP protein"/>
    <property type="match status" value="1"/>
</dbReference>
<dbReference type="InterPro" id="IPR027381">
    <property type="entry name" value="LytR/CpsA/Psr_C"/>
</dbReference>
<feature type="domain" description="LytR/CpsA/Psr regulator C-terminal" evidence="3">
    <location>
        <begin position="295"/>
        <end position="385"/>
    </location>
</feature>
<sequence length="394" mass="43234">MKEGKNIIFLLLILAMLIPSGVIVARNLNVDPISTSLSEDNVLKVLFIIENDNVPISTNVVAHYSQTRRAAMFDIPANIGLILPQLGRTGGIGSLYTEKGAAVYNEEIEKLIGVDIPFYIVCSLTDFMHLTDLLGGISVFIPSSVDIDSEKYGKILLPSGSVLLDGDKVRDYLLYEDEADAEGEAVTRKQKAVLAFLRSLYEHPEMLEKEQFKVFSPLLHGNVTGGNLKQLLEYLCKIDSERLVPQRLTGAVRIVDSKELLFPFRDGQQIKEIVGQTLAALASKEGTTLERVYALEVLNGTDVNGLARTASELYQSFGYDVIRVGNAAQTGVEHTVLIDRIGNEAVAKIVGQVVRCENIESAQIGDDHSGSETNVDFTLILGKDFNGYSVRQKK</sequence>
<dbReference type="InterPro" id="IPR050922">
    <property type="entry name" value="LytR/CpsA/Psr_CW_biosynth"/>
</dbReference>
<dbReference type="InterPro" id="IPR004474">
    <property type="entry name" value="LytR_CpsA_psr"/>
</dbReference>
<proteinExistence type="inferred from homology"/>
<dbReference type="Proteomes" id="UP000464374">
    <property type="component" value="Chromosome"/>
</dbReference>
<dbReference type="PANTHER" id="PTHR33392">
    <property type="entry name" value="POLYISOPRENYL-TEICHOIC ACID--PEPTIDOGLYCAN TEICHOIC ACID TRANSFERASE TAGU"/>
    <property type="match status" value="1"/>
</dbReference>
<evidence type="ECO:0000259" key="2">
    <source>
        <dbReference type="Pfam" id="PF03816"/>
    </source>
</evidence>
<evidence type="ECO:0000259" key="3">
    <source>
        <dbReference type="Pfam" id="PF13399"/>
    </source>
</evidence>
<dbReference type="Pfam" id="PF13399">
    <property type="entry name" value="LytR_C"/>
    <property type="match status" value="1"/>
</dbReference>
<evidence type="ECO:0000313" key="5">
    <source>
        <dbReference type="Proteomes" id="UP000464374"/>
    </source>
</evidence>
<gene>
    <name evidence="4" type="ORF">GWP43_03335</name>
</gene>
<dbReference type="RefSeq" id="WP_162662695.1">
    <property type="nucleotide sequence ID" value="NZ_CP048020.1"/>
</dbReference>
<comment type="similarity">
    <text evidence="1">Belongs to the LytR/CpsA/Psr (LCP) family.</text>
</comment>
<evidence type="ECO:0000256" key="1">
    <source>
        <dbReference type="ARBA" id="ARBA00006068"/>
    </source>
</evidence>
<organism evidence="4 5">
    <name type="scientific">Treponema vincentii</name>
    <dbReference type="NCBI Taxonomy" id="69710"/>
    <lineage>
        <taxon>Bacteria</taxon>
        <taxon>Pseudomonadati</taxon>
        <taxon>Spirochaetota</taxon>
        <taxon>Spirochaetia</taxon>
        <taxon>Spirochaetales</taxon>
        <taxon>Treponemataceae</taxon>
        <taxon>Treponema</taxon>
    </lineage>
</organism>
<evidence type="ECO:0000313" key="4">
    <source>
        <dbReference type="EMBL" id="QHX42642.1"/>
    </source>
</evidence>
<dbReference type="PANTHER" id="PTHR33392:SF6">
    <property type="entry name" value="POLYISOPRENYL-TEICHOIC ACID--PEPTIDOGLYCAN TEICHOIC ACID TRANSFERASE TAGU"/>
    <property type="match status" value="1"/>
</dbReference>
<name>A0A6P1Y139_9SPIR</name>
<protein>
    <submittedName>
        <fullName evidence="4">LCP family protein</fullName>
    </submittedName>
</protein>
<dbReference type="Pfam" id="PF03816">
    <property type="entry name" value="LytR_cpsA_psr"/>
    <property type="match status" value="1"/>
</dbReference>
<dbReference type="AlphaFoldDB" id="A0A6P1Y139"/>
<dbReference type="KEGG" id="trz:GWP43_03335"/>
<reference evidence="4 5" key="1">
    <citation type="submission" date="2020-01" db="EMBL/GenBank/DDBJ databases">
        <title>Complete genome sequence of a human oral phylogroup 1 Treponema sp. strain ATCC 700766, originally isolated from periodontitis dental plaque.</title>
        <authorList>
            <person name="Chan Y."/>
            <person name="Huo Y.-B."/>
            <person name="Yu X.-L."/>
            <person name="Zeng H."/>
            <person name="Leung W.-K."/>
            <person name="Watt R.M."/>
        </authorList>
    </citation>
    <scope>NUCLEOTIDE SEQUENCE [LARGE SCALE GENOMIC DNA]</scope>
    <source>
        <strain evidence="4 5">OMZ 804</strain>
    </source>
</reference>
<feature type="domain" description="Cell envelope-related transcriptional attenuator" evidence="2">
    <location>
        <begin position="89"/>
        <end position="196"/>
    </location>
</feature>
<dbReference type="EMBL" id="CP048020">
    <property type="protein sequence ID" value="QHX42642.1"/>
    <property type="molecule type" value="Genomic_DNA"/>
</dbReference>
<dbReference type="Gene3D" id="3.30.70.2390">
    <property type="match status" value="1"/>
</dbReference>